<feature type="domain" description="Sialidase" evidence="7">
    <location>
        <begin position="127"/>
        <end position="386"/>
    </location>
</feature>
<evidence type="ECO:0000259" key="8">
    <source>
        <dbReference type="Pfam" id="PF20434"/>
    </source>
</evidence>
<evidence type="ECO:0000313" key="9">
    <source>
        <dbReference type="EMBL" id="TDU70587.1"/>
    </source>
</evidence>
<dbReference type="GO" id="GO:0005737">
    <property type="term" value="C:cytoplasm"/>
    <property type="evidence" value="ECO:0007669"/>
    <property type="project" value="TreeGrafter"/>
</dbReference>
<comment type="catalytic activity">
    <reaction evidence="1">
        <text>Hydrolysis of alpha-(2-&gt;3)-, alpha-(2-&gt;6)-, alpha-(2-&gt;8)- glycosidic linkages of terminal sialic acid residues in oligosaccharides, glycoproteins, glycolipids, colominic acid and synthetic substrates.</text>
        <dbReference type="EC" id="3.2.1.18"/>
    </reaction>
</comment>
<dbReference type="GO" id="GO:0004308">
    <property type="term" value="F:exo-alpha-sialidase activity"/>
    <property type="evidence" value="ECO:0007669"/>
    <property type="project" value="UniProtKB-EC"/>
</dbReference>
<sequence>MLLAFTPQTHPNPMTSRFSLALAAAFSLVLSLPAADPFMQKQDLFKVTGEGYKIYHIPGIVVTAKGTVLAWCEARKNGHDWDDIHVLLRRSTDDGLTWSEPKNIVNVEGPKTKNPFALAIKNVDPKTVTYNNPVMIADKDGTIHMLFCLEYMRAFYQRSTDDGLTWTQPVEITSTFESFRKVYDWKVLATGPNHSIQLQKTGRLVVPVWLSTGTGGNAHRPSVTSTIYSDDQGKTWLAGEIAVPNTEEWINPNETVAVELSDGSVMLNVRSESKAHRRLVTISKDGATGWSTPRFDDALLEPICMGGIVRYSSAATGQKNRLLFSNPSNLEGAREKGKPEPGKSRLRQNLSVKLSYNEGLTWAVNKVLEPGWSAYSDIAVTPKGTILSFYGASGEKHHFAGDRLTLARYNLEWLTDGKDTTPVASREDLPIMDPVTVNGLALPTKKVPQGLTLHPQMGLLTVSFIQGQLIHRTTSRILETRATITPNGDYLLMFPEGDHYAKSKGEKINTMMACRSTDKGKTWSAPQVAYDVPYGQHGFIPFIPRGSKRLYAFGTQPMHSHWTHEGGQHENAAIGYRWSDDDGHTWSDVKLIAPVNDPGFRGMSVMRMTETDAGTWLLGSHIADWSFKPIRTKQYILRSDDKGETWTVLPHARPDGWFAEGFDRMDEGRPLNLGGGRVLFMSRTPAGKLFTAWSKDDGKTWTEPAPSTLVHPDAPPMLFPLSDGKTLVAFHHNKLPPTNPRDLNDKAETMKVRSEVWVSTSTDEGHTWSEPRFVMANAVENNLAVGGFNFQCSYLDAFTEDGVMHIFMPHRWQQALHLTIKESDFASLPTKAQLAKFKGVKPAPKVTAAVIPPSAKPAPKKPEPNYASKLAADMEPTRRVIYKKIGDVELGLDIFEPAGFKKGDQRACFFSIHGGGWTSGSTRSMYPFTDYFAKKGMVGISVQYRLFKVGGPLTVFDCVKDARAALRYVRTHAAEFGIDPNKIIANGASAGGHLAAATALFPGVDHEDENLLISCRPDAMILFSPVIDTSSEGYGHAKIGDRWEELSPAHRVLRSLPPTLLFHGTGDTTTPIKGARVFDAAMRKAGNRIEFIAPEGAIHTYMFKDARLHAETLQQMDAFIATLNW</sequence>
<evidence type="ECO:0000259" key="7">
    <source>
        <dbReference type="Pfam" id="PF13088"/>
    </source>
</evidence>
<dbReference type="InterPro" id="IPR049492">
    <property type="entry name" value="BD-FAE-like_dom"/>
</dbReference>
<dbReference type="InterPro" id="IPR011040">
    <property type="entry name" value="Sialidase"/>
</dbReference>
<dbReference type="GO" id="GO:0006689">
    <property type="term" value="P:ganglioside catabolic process"/>
    <property type="evidence" value="ECO:0007669"/>
    <property type="project" value="TreeGrafter"/>
</dbReference>
<evidence type="ECO:0000256" key="5">
    <source>
        <dbReference type="SAM" id="SignalP"/>
    </source>
</evidence>
<evidence type="ECO:0000259" key="6">
    <source>
        <dbReference type="Pfam" id="PF00326"/>
    </source>
</evidence>
<dbReference type="Proteomes" id="UP000295662">
    <property type="component" value="Unassembled WGS sequence"/>
</dbReference>
<organism evidence="9 10">
    <name type="scientific">Prosthecobacter fusiformis</name>
    <dbReference type="NCBI Taxonomy" id="48464"/>
    <lineage>
        <taxon>Bacteria</taxon>
        <taxon>Pseudomonadati</taxon>
        <taxon>Verrucomicrobiota</taxon>
        <taxon>Verrucomicrobiia</taxon>
        <taxon>Verrucomicrobiales</taxon>
        <taxon>Verrucomicrobiaceae</taxon>
        <taxon>Prosthecobacter</taxon>
    </lineage>
</organism>
<evidence type="ECO:0000256" key="2">
    <source>
        <dbReference type="ARBA" id="ARBA00009348"/>
    </source>
</evidence>
<dbReference type="EMBL" id="SOCA01000004">
    <property type="protein sequence ID" value="TDU70587.1"/>
    <property type="molecule type" value="Genomic_DNA"/>
</dbReference>
<feature type="region of interest" description="Disordered" evidence="4">
    <location>
        <begin position="325"/>
        <end position="344"/>
    </location>
</feature>
<feature type="domain" description="Sialidase" evidence="7">
    <location>
        <begin position="548"/>
        <end position="806"/>
    </location>
</feature>
<evidence type="ECO:0000256" key="1">
    <source>
        <dbReference type="ARBA" id="ARBA00000427"/>
    </source>
</evidence>
<reference evidence="9 10" key="1">
    <citation type="submission" date="2019-03" db="EMBL/GenBank/DDBJ databases">
        <title>Genomic Encyclopedia of Archaeal and Bacterial Type Strains, Phase II (KMG-II): from individual species to whole genera.</title>
        <authorList>
            <person name="Goeker M."/>
        </authorList>
    </citation>
    <scope>NUCLEOTIDE SEQUENCE [LARGE SCALE GENOMIC DNA]</scope>
    <source>
        <strain evidence="9 10">ATCC 25309</strain>
    </source>
</reference>
<evidence type="ECO:0000256" key="4">
    <source>
        <dbReference type="SAM" id="MobiDB-lite"/>
    </source>
</evidence>
<dbReference type="EC" id="3.2.1.18" evidence="3"/>
<feature type="compositionally biased region" description="Basic and acidic residues" evidence="4">
    <location>
        <begin position="332"/>
        <end position="343"/>
    </location>
</feature>
<dbReference type="Pfam" id="PF13088">
    <property type="entry name" value="BNR_2"/>
    <property type="match status" value="2"/>
</dbReference>
<dbReference type="Pfam" id="PF00326">
    <property type="entry name" value="Peptidase_S9"/>
    <property type="match status" value="1"/>
</dbReference>
<dbReference type="Pfam" id="PF20434">
    <property type="entry name" value="BD-FAE"/>
    <property type="match status" value="1"/>
</dbReference>
<name>A0A4R7S0W0_9BACT</name>
<dbReference type="InterPro" id="IPR001375">
    <property type="entry name" value="Peptidase_S9_cat"/>
</dbReference>
<dbReference type="GO" id="GO:0009313">
    <property type="term" value="P:oligosaccharide catabolic process"/>
    <property type="evidence" value="ECO:0007669"/>
    <property type="project" value="TreeGrafter"/>
</dbReference>
<dbReference type="SUPFAM" id="SSF50939">
    <property type="entry name" value="Sialidases"/>
    <property type="match status" value="2"/>
</dbReference>
<dbReference type="InterPro" id="IPR029058">
    <property type="entry name" value="AB_hydrolase_fold"/>
</dbReference>
<feature type="chain" id="PRO_5020877623" description="exo-alpha-sialidase" evidence="5">
    <location>
        <begin position="35"/>
        <end position="1125"/>
    </location>
</feature>
<dbReference type="AlphaFoldDB" id="A0A4R7S0W0"/>
<dbReference type="InterPro" id="IPR026856">
    <property type="entry name" value="Sialidase_fam"/>
</dbReference>
<protein>
    <recommendedName>
        <fullName evidence="3">exo-alpha-sialidase</fullName>
        <ecNumber evidence="3">3.2.1.18</ecNumber>
    </recommendedName>
</protein>
<feature type="domain" description="Peptidase S9 prolyl oligopeptidase catalytic" evidence="6">
    <location>
        <begin position="1041"/>
        <end position="1121"/>
    </location>
</feature>
<evidence type="ECO:0000256" key="3">
    <source>
        <dbReference type="ARBA" id="ARBA00012733"/>
    </source>
</evidence>
<dbReference type="Gene3D" id="3.40.50.1820">
    <property type="entry name" value="alpha/beta hydrolase"/>
    <property type="match status" value="1"/>
</dbReference>
<keyword evidence="5" id="KW-0732">Signal</keyword>
<dbReference type="InterPro" id="IPR036278">
    <property type="entry name" value="Sialidase_sf"/>
</dbReference>
<proteinExistence type="inferred from homology"/>
<feature type="signal peptide" evidence="5">
    <location>
        <begin position="1"/>
        <end position="34"/>
    </location>
</feature>
<gene>
    <name evidence="9" type="ORF">EI77_02634</name>
</gene>
<dbReference type="GO" id="GO:0016020">
    <property type="term" value="C:membrane"/>
    <property type="evidence" value="ECO:0007669"/>
    <property type="project" value="TreeGrafter"/>
</dbReference>
<dbReference type="PANTHER" id="PTHR10628">
    <property type="entry name" value="SIALIDASE"/>
    <property type="match status" value="1"/>
</dbReference>
<comment type="caution">
    <text evidence="9">The sequence shown here is derived from an EMBL/GenBank/DDBJ whole genome shotgun (WGS) entry which is preliminary data.</text>
</comment>
<evidence type="ECO:0000313" key="10">
    <source>
        <dbReference type="Proteomes" id="UP000295662"/>
    </source>
</evidence>
<accession>A0A4R7S0W0</accession>
<dbReference type="OrthoDB" id="7294637at2"/>
<dbReference type="PANTHER" id="PTHR10628:SF30">
    <property type="entry name" value="EXO-ALPHA-SIALIDASE"/>
    <property type="match status" value="1"/>
</dbReference>
<dbReference type="SUPFAM" id="SSF53474">
    <property type="entry name" value="alpha/beta-Hydrolases"/>
    <property type="match status" value="1"/>
</dbReference>
<keyword evidence="10" id="KW-1185">Reference proteome</keyword>
<dbReference type="CDD" id="cd15482">
    <property type="entry name" value="Sialidase_non-viral"/>
    <property type="match status" value="2"/>
</dbReference>
<dbReference type="Gene3D" id="2.120.10.10">
    <property type="match status" value="2"/>
</dbReference>
<comment type="similarity">
    <text evidence="2">Belongs to the glycosyl hydrolase 33 family.</text>
</comment>
<feature type="domain" description="BD-FAE-like" evidence="8">
    <location>
        <begin position="892"/>
        <end position="1010"/>
    </location>
</feature>